<keyword evidence="4 5" id="KW-0732">Signal</keyword>
<dbReference type="PANTHER" id="PTHR10009">
    <property type="entry name" value="PROTEIN YELLOW-RELATED"/>
    <property type="match status" value="1"/>
</dbReference>
<proteinExistence type="inferred from homology"/>
<evidence type="ECO:0000313" key="6">
    <source>
        <dbReference type="EMBL" id="JAG82897.1"/>
    </source>
</evidence>
<evidence type="ECO:0000256" key="2">
    <source>
        <dbReference type="ARBA" id="ARBA00009127"/>
    </source>
</evidence>
<name>A0A0C9RW01_9HYME</name>
<evidence type="ECO:0000256" key="3">
    <source>
        <dbReference type="ARBA" id="ARBA00022525"/>
    </source>
</evidence>
<evidence type="ECO:0000256" key="5">
    <source>
        <dbReference type="SAM" id="SignalP"/>
    </source>
</evidence>
<comment type="subcellular location">
    <subcellularLocation>
        <location evidence="1">Secreted</location>
    </subcellularLocation>
</comment>
<dbReference type="SUPFAM" id="SSF50969">
    <property type="entry name" value="YVTN repeat-like/Quinoprotein amine dehydrogenase"/>
    <property type="match status" value="1"/>
</dbReference>
<dbReference type="InterPro" id="IPR017996">
    <property type="entry name" value="MRJP/yellow-related"/>
</dbReference>
<dbReference type="InterPro" id="IPR011042">
    <property type="entry name" value="6-blade_b-propeller_TolB-like"/>
</dbReference>
<sequence length="365" mass="40243">MMLKCFVVALAIGCTFARHLEKETVQWTGGNVDWPCSSTECLYKNGGKYINKNMISTRAVIYNNEAILAFPRFKKGVPLTLGIIPLDCKTGEPSVSPYPSWSLQEEGNCGALQSVVDLFLDPQNVLWVLDTGIIDALEETPVRKCPPKVVAINVRTGKMVKAVDLSSLTGASSRLQYVVADYSADGRVFVYVTDAAARAILVYDVTSDKGYRVVLPKAVTMGCTKRDVLYPSLVRRLDGSTVLLFSYLCSDQLFSIRTEYLQTGAAAGKIHDIGTKPGKLIFLGTDNGSAVFFRFEGHTEIYRWDASTPFCPENCVKVYDGQECTFPSEVIPDYKKGRMRVLESNFPDFIRGTVGCGIDHSLVVM</sequence>
<dbReference type="GO" id="GO:0005576">
    <property type="term" value="C:extracellular region"/>
    <property type="evidence" value="ECO:0007669"/>
    <property type="project" value="UniProtKB-SubCell"/>
</dbReference>
<evidence type="ECO:0000256" key="4">
    <source>
        <dbReference type="ARBA" id="ARBA00022729"/>
    </source>
</evidence>
<keyword evidence="3" id="KW-0964">Secreted</keyword>
<dbReference type="Gene3D" id="2.120.10.30">
    <property type="entry name" value="TolB, C-terminal domain"/>
    <property type="match status" value="1"/>
</dbReference>
<reference evidence="6" key="1">
    <citation type="submission" date="2015-01" db="EMBL/GenBank/DDBJ databases">
        <title>Transcriptome Assembly of Fopius arisanus.</title>
        <authorList>
            <person name="Geib S."/>
        </authorList>
    </citation>
    <scope>NUCLEOTIDE SEQUENCE</scope>
</reference>
<dbReference type="EMBL" id="GBYB01013130">
    <property type="protein sequence ID" value="JAG82897.1"/>
    <property type="molecule type" value="Transcribed_RNA"/>
</dbReference>
<feature type="chain" id="PRO_5002202505" evidence="5">
    <location>
        <begin position="18"/>
        <end position="365"/>
    </location>
</feature>
<accession>A0A0C9RW01</accession>
<comment type="similarity">
    <text evidence="2">Belongs to the major royal jelly protein family.</text>
</comment>
<feature type="signal peptide" evidence="5">
    <location>
        <begin position="1"/>
        <end position="17"/>
    </location>
</feature>
<dbReference type="InterPro" id="IPR011044">
    <property type="entry name" value="Quino_amine_DH_bsu"/>
</dbReference>
<dbReference type="Pfam" id="PF03022">
    <property type="entry name" value="MRJP"/>
    <property type="match status" value="1"/>
</dbReference>
<dbReference type="AlphaFoldDB" id="A0A0C9RW01"/>
<organism evidence="6">
    <name type="scientific">Fopius arisanus</name>
    <dbReference type="NCBI Taxonomy" id="64838"/>
    <lineage>
        <taxon>Eukaryota</taxon>
        <taxon>Metazoa</taxon>
        <taxon>Ecdysozoa</taxon>
        <taxon>Arthropoda</taxon>
        <taxon>Hexapoda</taxon>
        <taxon>Insecta</taxon>
        <taxon>Pterygota</taxon>
        <taxon>Neoptera</taxon>
        <taxon>Endopterygota</taxon>
        <taxon>Hymenoptera</taxon>
        <taxon>Apocrita</taxon>
        <taxon>Ichneumonoidea</taxon>
        <taxon>Braconidae</taxon>
        <taxon>Opiinae</taxon>
        <taxon>Fopius</taxon>
    </lineage>
</organism>
<gene>
    <name evidence="6" type="primary">y_5</name>
    <name evidence="6" type="ORF">g.12050</name>
</gene>
<protein>
    <submittedName>
        <fullName evidence="6">Y_5 protein</fullName>
    </submittedName>
</protein>
<evidence type="ECO:0000256" key="1">
    <source>
        <dbReference type="ARBA" id="ARBA00004613"/>
    </source>
</evidence>
<dbReference type="PANTHER" id="PTHR10009:SF8">
    <property type="entry name" value="IP19120P"/>
    <property type="match status" value="1"/>
</dbReference>